<feature type="transmembrane region" description="Helical" evidence="1">
    <location>
        <begin position="12"/>
        <end position="33"/>
    </location>
</feature>
<dbReference type="eggNOG" id="ENOG5030Q8T">
    <property type="taxonomic scope" value="Bacteria"/>
</dbReference>
<protein>
    <submittedName>
        <fullName evidence="2">Uncharacterized protein</fullName>
    </submittedName>
</protein>
<accession>A0A066YZ44</accession>
<keyword evidence="1" id="KW-1133">Transmembrane helix</keyword>
<proteinExistence type="predicted"/>
<evidence type="ECO:0000313" key="2">
    <source>
        <dbReference type="EMBL" id="KDN86813.1"/>
    </source>
</evidence>
<keyword evidence="3" id="KW-1185">Reference proteome</keyword>
<dbReference type="AlphaFoldDB" id="A0A066YZ44"/>
<evidence type="ECO:0000256" key="1">
    <source>
        <dbReference type="SAM" id="Phobius"/>
    </source>
</evidence>
<feature type="transmembrane region" description="Helical" evidence="1">
    <location>
        <begin position="80"/>
        <end position="99"/>
    </location>
</feature>
<dbReference type="EMBL" id="JNBY01000053">
    <property type="protein sequence ID" value="KDN86813.1"/>
    <property type="molecule type" value="Genomic_DNA"/>
</dbReference>
<organism evidence="2 3">
    <name type="scientific">Kitasatospora cheerisanensis KCTC 2395</name>
    <dbReference type="NCBI Taxonomy" id="1348663"/>
    <lineage>
        <taxon>Bacteria</taxon>
        <taxon>Bacillati</taxon>
        <taxon>Actinomycetota</taxon>
        <taxon>Actinomycetes</taxon>
        <taxon>Kitasatosporales</taxon>
        <taxon>Streptomycetaceae</taxon>
        <taxon>Kitasatospora</taxon>
    </lineage>
</organism>
<name>A0A066YZ44_9ACTN</name>
<sequence>MINDRALALRRLSFEGYRGPLLAGAVLAALVALPDGKLHSWFQGFPVFLVMAAVPLLLIAVVVVGATVTTRSSRPRRPGTSVLLGVALGCAAILLGLSVPGGDVGLIGFGASMLLLLPFAWLMWQAWVSARNGRNPSGRWRWAVGPLLVAVTVLTATQVDLAEVRFGLARPALTDWAEHAVATGAAGPEWVAGYRVTGTELVDGGVKFAIGGSGLFAPHGYAYFPAGTPSRASGYSPLGDGWYAWEGPDHF</sequence>
<feature type="transmembrane region" description="Helical" evidence="1">
    <location>
        <begin position="45"/>
        <end position="68"/>
    </location>
</feature>
<dbReference type="HOGENOM" id="CLU_1025936_0_0_11"/>
<gene>
    <name evidence="2" type="ORF">KCH_14430</name>
</gene>
<keyword evidence="1" id="KW-0472">Membrane</keyword>
<feature type="transmembrane region" description="Helical" evidence="1">
    <location>
        <begin position="105"/>
        <end position="124"/>
    </location>
</feature>
<dbReference type="RefSeq" id="WP_035860156.1">
    <property type="nucleotide sequence ID" value="NZ_KK853997.1"/>
</dbReference>
<comment type="caution">
    <text evidence="2">The sequence shown here is derived from an EMBL/GenBank/DDBJ whole genome shotgun (WGS) entry which is preliminary data.</text>
</comment>
<reference evidence="2 3" key="1">
    <citation type="submission" date="2014-05" db="EMBL/GenBank/DDBJ databases">
        <title>Draft Genome Sequence of Kitasatospora cheerisanensis KCTC 2395.</title>
        <authorList>
            <person name="Nam D.H."/>
        </authorList>
    </citation>
    <scope>NUCLEOTIDE SEQUENCE [LARGE SCALE GENOMIC DNA]</scope>
    <source>
        <strain evidence="2 3">KCTC 2395</strain>
    </source>
</reference>
<dbReference type="OrthoDB" id="3873065at2"/>
<evidence type="ECO:0000313" key="3">
    <source>
        <dbReference type="Proteomes" id="UP000027178"/>
    </source>
</evidence>
<keyword evidence="1" id="KW-0812">Transmembrane</keyword>
<dbReference type="Proteomes" id="UP000027178">
    <property type="component" value="Unassembled WGS sequence"/>
</dbReference>
<dbReference type="PATRIC" id="fig|1348663.4.peg.1385"/>